<organism evidence="2 3">
    <name type="scientific">Lentinus brumalis</name>
    <dbReference type="NCBI Taxonomy" id="2498619"/>
    <lineage>
        <taxon>Eukaryota</taxon>
        <taxon>Fungi</taxon>
        <taxon>Dikarya</taxon>
        <taxon>Basidiomycota</taxon>
        <taxon>Agaricomycotina</taxon>
        <taxon>Agaricomycetes</taxon>
        <taxon>Polyporales</taxon>
        <taxon>Polyporaceae</taxon>
        <taxon>Lentinus</taxon>
    </lineage>
</organism>
<evidence type="ECO:0000313" key="2">
    <source>
        <dbReference type="EMBL" id="RDX46655.1"/>
    </source>
</evidence>
<evidence type="ECO:0008006" key="4">
    <source>
        <dbReference type="Google" id="ProtNLM"/>
    </source>
</evidence>
<protein>
    <recommendedName>
        <fullName evidence="4">Secreted protein</fullName>
    </recommendedName>
</protein>
<proteinExistence type="predicted"/>
<accession>A0A371D2A9</accession>
<evidence type="ECO:0000313" key="3">
    <source>
        <dbReference type="Proteomes" id="UP000256964"/>
    </source>
</evidence>
<keyword evidence="3" id="KW-1185">Reference proteome</keyword>
<evidence type="ECO:0000256" key="1">
    <source>
        <dbReference type="SAM" id="SignalP"/>
    </source>
</evidence>
<name>A0A371D2A9_9APHY</name>
<dbReference type="AlphaFoldDB" id="A0A371D2A9"/>
<dbReference type="EMBL" id="KZ857425">
    <property type="protein sequence ID" value="RDX46655.1"/>
    <property type="molecule type" value="Genomic_DNA"/>
</dbReference>
<sequence length="89" mass="9418">MEQGQTIIVYALLLCVCCGPAACAPHAMTLALRVCTHLSLFICILAVHNTSSRVSDGPLCEGCKDECSSWMFPCGFYVGSAVDAMVSAK</sequence>
<gene>
    <name evidence="2" type="ORF">OH76DRAFT_825315</name>
</gene>
<dbReference type="Proteomes" id="UP000256964">
    <property type="component" value="Unassembled WGS sequence"/>
</dbReference>
<keyword evidence="1" id="KW-0732">Signal</keyword>
<feature type="signal peptide" evidence="1">
    <location>
        <begin position="1"/>
        <end position="23"/>
    </location>
</feature>
<reference evidence="2 3" key="1">
    <citation type="journal article" date="2018" name="Biotechnol. Biofuels">
        <title>Integrative visual omics of the white-rot fungus Polyporus brumalis exposes the biotechnological potential of its oxidative enzymes for delignifying raw plant biomass.</title>
        <authorList>
            <person name="Miyauchi S."/>
            <person name="Rancon A."/>
            <person name="Drula E."/>
            <person name="Hage H."/>
            <person name="Chaduli D."/>
            <person name="Favel A."/>
            <person name="Grisel S."/>
            <person name="Henrissat B."/>
            <person name="Herpoel-Gimbert I."/>
            <person name="Ruiz-Duenas F.J."/>
            <person name="Chevret D."/>
            <person name="Hainaut M."/>
            <person name="Lin J."/>
            <person name="Wang M."/>
            <person name="Pangilinan J."/>
            <person name="Lipzen A."/>
            <person name="Lesage-Meessen L."/>
            <person name="Navarro D."/>
            <person name="Riley R."/>
            <person name="Grigoriev I.V."/>
            <person name="Zhou S."/>
            <person name="Raouche S."/>
            <person name="Rosso M.N."/>
        </authorList>
    </citation>
    <scope>NUCLEOTIDE SEQUENCE [LARGE SCALE GENOMIC DNA]</scope>
    <source>
        <strain evidence="2 3">BRFM 1820</strain>
    </source>
</reference>
<feature type="chain" id="PRO_5016579914" description="Secreted protein" evidence="1">
    <location>
        <begin position="24"/>
        <end position="89"/>
    </location>
</feature>